<evidence type="ECO:0000256" key="5">
    <source>
        <dbReference type="SAM" id="MobiDB-lite"/>
    </source>
</evidence>
<sequence length="596" mass="62967">MSIKDWTSASKKEEATDLSTSQPPAPEAASEMTAADPDDTIVEKQEQTPGSDQSKPAGPTAPHDDDLAYPTGIRLLLIMLSIFIGMFLVTLDRLIVSTAIPQITNEFNSAGDIGWYGTAYMLTNCAFQLLFGKLYGIFSIKGTFLASIILFEVGSAVCGAAPNSIALIFGRAVAGLGAGGITAGVIAILVHSVPLHKRPKYQGFFGGVFAVASVMGPLVGGAFTTDVSWRWCFYINLPLGAVVFVVVSLLLKIQAQPGKPGQADTPLKDKLRRIDALGMLALVPAVVCLCLALQWGGTKYSWGSGRVIALLVLSAVLLLAFIAVQIWRSEKQVTVPPRILCQRSIASGFLAACCMGAHMTIFAYYLPVWFQAIQGVSAVTSGVRTLPMMMPVVVASVVTGLLVVRIGYYTPFLILGTCLAAAGAGLLTTLSVDSSTAKWAGFQLLYGFGLGFSSQAPNMAAQTVLPRPDVALGASLMFFGQQLLGAIFTSVGQNVLDSQLTRRFNAIPGLSLSPQQIQGAGATEVLNLVPTSDRPAALIAYNDALRVVFRVGLIMASISILGALAMEWRTVKKNAPAKKPTGEAAAEEGKVQKQTV</sequence>
<proteinExistence type="predicted"/>
<dbReference type="Gene3D" id="1.20.1250.20">
    <property type="entry name" value="MFS general substrate transporter like domains"/>
    <property type="match status" value="1"/>
</dbReference>
<accession>A0ABR3ZFQ3</accession>
<feature type="transmembrane region" description="Helical" evidence="6">
    <location>
        <begin position="386"/>
        <end position="404"/>
    </location>
</feature>
<feature type="region of interest" description="Disordered" evidence="5">
    <location>
        <begin position="575"/>
        <end position="596"/>
    </location>
</feature>
<dbReference type="Proteomes" id="UP001583186">
    <property type="component" value="Unassembled WGS sequence"/>
</dbReference>
<dbReference type="InterPro" id="IPR036259">
    <property type="entry name" value="MFS_trans_sf"/>
</dbReference>
<name>A0ABR3ZFQ3_9PEZI</name>
<evidence type="ECO:0000256" key="6">
    <source>
        <dbReference type="SAM" id="Phobius"/>
    </source>
</evidence>
<evidence type="ECO:0000313" key="9">
    <source>
        <dbReference type="Proteomes" id="UP001583186"/>
    </source>
</evidence>
<evidence type="ECO:0000256" key="3">
    <source>
        <dbReference type="ARBA" id="ARBA00022989"/>
    </source>
</evidence>
<dbReference type="InterPro" id="IPR011701">
    <property type="entry name" value="MFS"/>
</dbReference>
<dbReference type="EMBL" id="JAWCUI010000013">
    <property type="protein sequence ID" value="KAL1899137.1"/>
    <property type="molecule type" value="Genomic_DNA"/>
</dbReference>
<keyword evidence="3 6" id="KW-1133">Transmembrane helix</keyword>
<keyword evidence="9" id="KW-1185">Reference proteome</keyword>
<dbReference type="SUPFAM" id="SSF103473">
    <property type="entry name" value="MFS general substrate transporter"/>
    <property type="match status" value="1"/>
</dbReference>
<comment type="subcellular location">
    <subcellularLocation>
        <location evidence="1">Membrane</location>
        <topology evidence="1">Multi-pass membrane protein</topology>
    </subcellularLocation>
</comment>
<feature type="region of interest" description="Disordered" evidence="5">
    <location>
        <begin position="1"/>
        <end position="63"/>
    </location>
</feature>
<feature type="transmembrane region" description="Helical" evidence="6">
    <location>
        <begin position="203"/>
        <end position="223"/>
    </location>
</feature>
<dbReference type="CDD" id="cd17502">
    <property type="entry name" value="MFS_Azr1_MDR_like"/>
    <property type="match status" value="1"/>
</dbReference>
<evidence type="ECO:0000256" key="4">
    <source>
        <dbReference type="ARBA" id="ARBA00023136"/>
    </source>
</evidence>
<organism evidence="8 9">
    <name type="scientific">Sporothrix stenoceras</name>
    <dbReference type="NCBI Taxonomy" id="5173"/>
    <lineage>
        <taxon>Eukaryota</taxon>
        <taxon>Fungi</taxon>
        <taxon>Dikarya</taxon>
        <taxon>Ascomycota</taxon>
        <taxon>Pezizomycotina</taxon>
        <taxon>Sordariomycetes</taxon>
        <taxon>Sordariomycetidae</taxon>
        <taxon>Ophiostomatales</taxon>
        <taxon>Ophiostomataceae</taxon>
        <taxon>Sporothrix</taxon>
    </lineage>
</organism>
<dbReference type="PANTHER" id="PTHR23501">
    <property type="entry name" value="MAJOR FACILITATOR SUPERFAMILY"/>
    <property type="match status" value="1"/>
</dbReference>
<feature type="transmembrane region" description="Helical" evidence="6">
    <location>
        <begin position="274"/>
        <end position="295"/>
    </location>
</feature>
<evidence type="ECO:0000256" key="1">
    <source>
        <dbReference type="ARBA" id="ARBA00004141"/>
    </source>
</evidence>
<evidence type="ECO:0000256" key="2">
    <source>
        <dbReference type="ARBA" id="ARBA00022692"/>
    </source>
</evidence>
<reference evidence="8 9" key="1">
    <citation type="journal article" date="2024" name="IMA Fungus">
        <title>IMA Genome - F19 : A genome assembly and annotation guide to empower mycologists, including annotated draft genome sequences of Ceratocystis pirilliformis, Diaporthe australafricana, Fusarium ophioides, Paecilomyces lecythidis, and Sporothrix stenoceras.</title>
        <authorList>
            <person name="Aylward J."/>
            <person name="Wilson A.M."/>
            <person name="Visagie C.M."/>
            <person name="Spraker J."/>
            <person name="Barnes I."/>
            <person name="Buitendag C."/>
            <person name="Ceriani C."/>
            <person name="Del Mar Angel L."/>
            <person name="du Plessis D."/>
            <person name="Fuchs T."/>
            <person name="Gasser K."/>
            <person name="Kramer D."/>
            <person name="Li W."/>
            <person name="Munsamy K."/>
            <person name="Piso A."/>
            <person name="Price J.L."/>
            <person name="Sonnekus B."/>
            <person name="Thomas C."/>
            <person name="van der Nest A."/>
            <person name="van Dijk A."/>
            <person name="van Heerden A."/>
            <person name="van Vuuren N."/>
            <person name="Yilmaz N."/>
            <person name="Duong T.A."/>
            <person name="van der Merwe N.A."/>
            <person name="Wingfield M.J."/>
            <person name="Wingfield B.D."/>
        </authorList>
    </citation>
    <scope>NUCLEOTIDE SEQUENCE [LARGE SCALE GENOMIC DNA]</scope>
    <source>
        <strain evidence="8 9">CMW 5346</strain>
    </source>
</reference>
<dbReference type="PRINTS" id="PR01036">
    <property type="entry name" value="TCRTETB"/>
</dbReference>
<feature type="transmembrane region" description="Helical" evidence="6">
    <location>
        <begin position="75"/>
        <end position="101"/>
    </location>
</feature>
<keyword evidence="2 6" id="KW-0812">Transmembrane</keyword>
<comment type="caution">
    <text evidence="8">The sequence shown here is derived from an EMBL/GenBank/DDBJ whole genome shotgun (WGS) entry which is preliminary data.</text>
</comment>
<dbReference type="PANTHER" id="PTHR23501:SF153">
    <property type="entry name" value="AFLATOXIN EFFLUX PUMP, PUTATIVE-RELATED"/>
    <property type="match status" value="1"/>
</dbReference>
<feature type="compositionally biased region" description="Basic and acidic residues" evidence="5">
    <location>
        <begin position="587"/>
        <end position="596"/>
    </location>
</feature>
<feature type="transmembrane region" description="Helical" evidence="6">
    <location>
        <begin position="348"/>
        <end position="366"/>
    </location>
</feature>
<protein>
    <recommendedName>
        <fullName evidence="7">Major facilitator superfamily (MFS) profile domain-containing protein</fullName>
    </recommendedName>
</protein>
<feature type="transmembrane region" description="Helical" evidence="6">
    <location>
        <begin position="307"/>
        <end position="327"/>
    </location>
</feature>
<dbReference type="Pfam" id="PF07690">
    <property type="entry name" value="MFS_1"/>
    <property type="match status" value="1"/>
</dbReference>
<feature type="transmembrane region" description="Helical" evidence="6">
    <location>
        <begin position="235"/>
        <end position="253"/>
    </location>
</feature>
<dbReference type="PROSITE" id="PS50850">
    <property type="entry name" value="MFS"/>
    <property type="match status" value="1"/>
</dbReference>
<evidence type="ECO:0000259" key="7">
    <source>
        <dbReference type="PROSITE" id="PS50850"/>
    </source>
</evidence>
<evidence type="ECO:0000313" key="8">
    <source>
        <dbReference type="EMBL" id="KAL1899137.1"/>
    </source>
</evidence>
<feature type="transmembrane region" description="Helical" evidence="6">
    <location>
        <begin position="547"/>
        <end position="566"/>
    </location>
</feature>
<dbReference type="InterPro" id="IPR020846">
    <property type="entry name" value="MFS_dom"/>
</dbReference>
<feature type="transmembrane region" description="Helical" evidence="6">
    <location>
        <begin position="411"/>
        <end position="432"/>
    </location>
</feature>
<feature type="domain" description="Major facilitator superfamily (MFS) profile" evidence="7">
    <location>
        <begin position="78"/>
        <end position="574"/>
    </location>
</feature>
<dbReference type="Gene3D" id="1.20.1720.10">
    <property type="entry name" value="Multidrug resistance protein D"/>
    <property type="match status" value="1"/>
</dbReference>
<gene>
    <name evidence="8" type="ORF">Sste5346_003059</name>
</gene>
<keyword evidence="4 6" id="KW-0472">Membrane</keyword>
<feature type="transmembrane region" description="Helical" evidence="6">
    <location>
        <begin position="168"/>
        <end position="191"/>
    </location>
</feature>